<dbReference type="AlphaFoldDB" id="A0A1H9RVW3"/>
<evidence type="ECO:0000256" key="9">
    <source>
        <dbReference type="ARBA" id="ARBA00048689"/>
    </source>
</evidence>
<dbReference type="InterPro" id="IPR029044">
    <property type="entry name" value="Nucleotide-diphossugar_trans"/>
</dbReference>
<name>A0A1H9RVW3_9CORY</name>
<reference evidence="13" key="1">
    <citation type="submission" date="2016-10" db="EMBL/GenBank/DDBJ databases">
        <authorList>
            <person name="Varghese N."/>
            <person name="Submissions S."/>
        </authorList>
    </citation>
    <scope>NUCLEOTIDE SEQUENCE [LARGE SCALE GENOMIC DNA]</scope>
    <source>
        <strain evidence="13">DSM 20524</strain>
    </source>
</reference>
<proteinExistence type="inferred from homology"/>
<comment type="cofactor">
    <cofactor evidence="1">
        <name>Mn(2+)</name>
        <dbReference type="ChEBI" id="CHEBI:29035"/>
    </cofactor>
</comment>
<dbReference type="NCBIfam" id="NF010496">
    <property type="entry name" value="PRK13915.1"/>
    <property type="match status" value="1"/>
</dbReference>
<dbReference type="InterPro" id="IPR001173">
    <property type="entry name" value="Glyco_trans_2-like"/>
</dbReference>
<comment type="similarity">
    <text evidence="3">Belongs to the glycosyltransferase 2 family.</text>
</comment>
<sequence>MTEDASAEPPASLNHVNLEHVSVVIPALNEEDTVGGVVEAVASESPGEILVIDSDSTDSTAARAQTAGARVLSWREIAPHIEPRPGKGEALWRGVVAARGEIVVFIDADLTAVPEAIVQKLSAPLADDSVHLVKADYSRTFHGQPTGGGRVTELTAKPLLRTYFPHIKHINQPLGGEYAIRRSSALALPFVEGYGVEAGLLIDCAQHWGSKAVAQASIGSRQHRNRPLGELALMADLVTRTILGRAGVLPNSVEPPRQRSAWNTLGTR</sequence>
<protein>
    <recommendedName>
        <fullName evidence="8">Glucosyl-3-phosphoglycerate synthase</fullName>
        <ecNumber evidence="7">2.4.1.266</ecNumber>
    </recommendedName>
</protein>
<comment type="cofactor">
    <cofactor evidence="2">
        <name>Mg(2+)</name>
        <dbReference type="ChEBI" id="CHEBI:18420"/>
    </cofactor>
</comment>
<dbReference type="STRING" id="1121357.SAMN05661109_00938"/>
<keyword evidence="5" id="KW-0808">Transferase</keyword>
<dbReference type="EC" id="2.4.1.266" evidence="7"/>
<evidence type="ECO:0000256" key="4">
    <source>
        <dbReference type="ARBA" id="ARBA00022676"/>
    </source>
</evidence>
<evidence type="ECO:0000256" key="7">
    <source>
        <dbReference type="ARBA" id="ARBA00039022"/>
    </source>
</evidence>
<gene>
    <name evidence="12" type="ORF">SAMN05661109_00938</name>
</gene>
<keyword evidence="6" id="KW-0460">Magnesium</keyword>
<dbReference type="Gene3D" id="3.90.550.10">
    <property type="entry name" value="Spore Coat Polysaccharide Biosynthesis Protein SpsA, Chain A"/>
    <property type="match status" value="1"/>
</dbReference>
<accession>A0A1H9RVW3</accession>
<evidence type="ECO:0000256" key="5">
    <source>
        <dbReference type="ARBA" id="ARBA00022679"/>
    </source>
</evidence>
<evidence type="ECO:0000256" key="1">
    <source>
        <dbReference type="ARBA" id="ARBA00001936"/>
    </source>
</evidence>
<comment type="catalytic activity">
    <reaction evidence="9">
        <text>(2R)-3-phosphoglycerate + UDP-alpha-D-glucose = (2R)-2-O-(alpha-D-glucopyranosyl)-3-phospho-glycerate + UDP + H(+)</text>
        <dbReference type="Rhea" id="RHEA:31319"/>
        <dbReference type="ChEBI" id="CHEBI:15378"/>
        <dbReference type="ChEBI" id="CHEBI:58223"/>
        <dbReference type="ChEBI" id="CHEBI:58272"/>
        <dbReference type="ChEBI" id="CHEBI:58885"/>
        <dbReference type="ChEBI" id="CHEBI:62600"/>
        <dbReference type="EC" id="2.4.1.266"/>
    </reaction>
    <physiologicalReaction direction="left-to-right" evidence="9">
        <dbReference type="Rhea" id="RHEA:31320"/>
    </physiologicalReaction>
</comment>
<dbReference type="RefSeq" id="WP_092256931.1">
    <property type="nucleotide sequence ID" value="NZ_CP047199.1"/>
</dbReference>
<evidence type="ECO:0000256" key="10">
    <source>
        <dbReference type="ARBA" id="ARBA00048997"/>
    </source>
</evidence>
<evidence type="ECO:0000256" key="2">
    <source>
        <dbReference type="ARBA" id="ARBA00001946"/>
    </source>
</evidence>
<evidence type="ECO:0000256" key="6">
    <source>
        <dbReference type="ARBA" id="ARBA00022842"/>
    </source>
</evidence>
<evidence type="ECO:0000256" key="3">
    <source>
        <dbReference type="ARBA" id="ARBA00006739"/>
    </source>
</evidence>
<dbReference type="EMBL" id="FOGQ01000003">
    <property type="protein sequence ID" value="SER76787.1"/>
    <property type="molecule type" value="Genomic_DNA"/>
</dbReference>
<dbReference type="SUPFAM" id="SSF53448">
    <property type="entry name" value="Nucleotide-diphospho-sugar transferases"/>
    <property type="match status" value="1"/>
</dbReference>
<evidence type="ECO:0000313" key="13">
    <source>
        <dbReference type="Proteomes" id="UP000198929"/>
    </source>
</evidence>
<comment type="catalytic activity">
    <reaction evidence="10">
        <text>an NDP-alpha-D-glucose + (2R)-3-phosphoglycerate = (2R)-2-O-(alpha-D-glucopyranosyl)-3-phospho-glycerate + a ribonucleoside 5'-diphosphate + H(+)</text>
        <dbReference type="Rhea" id="RHEA:47244"/>
        <dbReference type="ChEBI" id="CHEBI:15378"/>
        <dbReference type="ChEBI" id="CHEBI:57930"/>
        <dbReference type="ChEBI" id="CHEBI:58272"/>
        <dbReference type="ChEBI" id="CHEBI:62600"/>
        <dbReference type="ChEBI" id="CHEBI:76533"/>
        <dbReference type="EC" id="2.4.1.266"/>
    </reaction>
    <physiologicalReaction direction="left-to-right" evidence="10">
        <dbReference type="Rhea" id="RHEA:47245"/>
    </physiologicalReaction>
</comment>
<keyword evidence="4" id="KW-0328">Glycosyltransferase</keyword>
<dbReference type="Proteomes" id="UP000198929">
    <property type="component" value="Unassembled WGS sequence"/>
</dbReference>
<dbReference type="Pfam" id="PF00535">
    <property type="entry name" value="Glycos_transf_2"/>
    <property type="match status" value="1"/>
</dbReference>
<evidence type="ECO:0000256" key="8">
    <source>
        <dbReference type="ARBA" id="ARBA00040894"/>
    </source>
</evidence>
<dbReference type="GO" id="GO:0016757">
    <property type="term" value="F:glycosyltransferase activity"/>
    <property type="evidence" value="ECO:0007669"/>
    <property type="project" value="UniProtKB-KW"/>
</dbReference>
<dbReference type="PANTHER" id="PTHR48090">
    <property type="entry name" value="UNDECAPRENYL-PHOSPHATE 4-DEOXY-4-FORMAMIDO-L-ARABINOSE TRANSFERASE-RELATED"/>
    <property type="match status" value="1"/>
</dbReference>
<dbReference type="InterPro" id="IPR050256">
    <property type="entry name" value="Glycosyltransferase_2"/>
</dbReference>
<dbReference type="CDD" id="cd04179">
    <property type="entry name" value="DPM_DPG-synthase_like"/>
    <property type="match status" value="1"/>
</dbReference>
<evidence type="ECO:0000259" key="11">
    <source>
        <dbReference type="Pfam" id="PF00535"/>
    </source>
</evidence>
<feature type="domain" description="Glycosyltransferase 2-like" evidence="11">
    <location>
        <begin position="22"/>
        <end position="134"/>
    </location>
</feature>
<dbReference type="PANTHER" id="PTHR48090:SF10">
    <property type="entry name" value="GLUCOSYL-3-PHOSPHOGLYCERATE SYNTHASE"/>
    <property type="match status" value="1"/>
</dbReference>
<evidence type="ECO:0000313" key="12">
    <source>
        <dbReference type="EMBL" id="SER76787.1"/>
    </source>
</evidence>
<keyword evidence="13" id="KW-1185">Reference proteome</keyword>
<organism evidence="12 13">
    <name type="scientific">Corynebacterium cystitidis DSM 20524</name>
    <dbReference type="NCBI Taxonomy" id="1121357"/>
    <lineage>
        <taxon>Bacteria</taxon>
        <taxon>Bacillati</taxon>
        <taxon>Actinomycetota</taxon>
        <taxon>Actinomycetes</taxon>
        <taxon>Mycobacteriales</taxon>
        <taxon>Corynebacteriaceae</taxon>
        <taxon>Corynebacterium</taxon>
    </lineage>
</organism>